<dbReference type="SMART" id="SM00388">
    <property type="entry name" value="HisKA"/>
    <property type="match status" value="1"/>
</dbReference>
<dbReference type="SMART" id="SM00448">
    <property type="entry name" value="REC"/>
    <property type="match status" value="1"/>
</dbReference>
<dbReference type="CDD" id="cd00082">
    <property type="entry name" value="HisKA"/>
    <property type="match status" value="1"/>
</dbReference>
<evidence type="ECO:0000256" key="5">
    <source>
        <dbReference type="ARBA" id="ARBA00022777"/>
    </source>
</evidence>
<dbReference type="Pfam" id="PF13185">
    <property type="entry name" value="GAF_2"/>
    <property type="match status" value="2"/>
</dbReference>
<dbReference type="Gene3D" id="3.30.450.40">
    <property type="match status" value="2"/>
</dbReference>
<keyword evidence="10" id="KW-1185">Reference proteome</keyword>
<dbReference type="PANTHER" id="PTHR43047">
    <property type="entry name" value="TWO-COMPONENT HISTIDINE PROTEIN KINASE"/>
    <property type="match status" value="1"/>
</dbReference>
<comment type="catalytic activity">
    <reaction evidence="1">
        <text>ATP + protein L-histidine = ADP + protein N-phospho-L-histidine.</text>
        <dbReference type="EC" id="2.7.13.3"/>
    </reaction>
</comment>
<evidence type="ECO:0000256" key="6">
    <source>
        <dbReference type="PROSITE-ProRule" id="PRU00169"/>
    </source>
</evidence>
<dbReference type="InterPro" id="IPR001789">
    <property type="entry name" value="Sig_transdc_resp-reg_receiver"/>
</dbReference>
<dbReference type="Pfam" id="PF02518">
    <property type="entry name" value="HATPase_c"/>
    <property type="match status" value="1"/>
</dbReference>
<evidence type="ECO:0000259" key="8">
    <source>
        <dbReference type="PROSITE" id="PS50110"/>
    </source>
</evidence>
<dbReference type="InterPro" id="IPR003018">
    <property type="entry name" value="GAF"/>
</dbReference>
<dbReference type="PROSITE" id="PS50109">
    <property type="entry name" value="HIS_KIN"/>
    <property type="match status" value="1"/>
</dbReference>
<dbReference type="SMART" id="SM00065">
    <property type="entry name" value="GAF"/>
    <property type="match status" value="2"/>
</dbReference>
<dbReference type="SUPFAM" id="SSF55781">
    <property type="entry name" value="GAF domain-like"/>
    <property type="match status" value="2"/>
</dbReference>
<keyword evidence="3 6" id="KW-0597">Phosphoprotein</keyword>
<evidence type="ECO:0000256" key="3">
    <source>
        <dbReference type="ARBA" id="ARBA00022553"/>
    </source>
</evidence>
<keyword evidence="9" id="KW-0547">Nucleotide-binding</keyword>
<dbReference type="PRINTS" id="PR00344">
    <property type="entry name" value="BCTRLSENSOR"/>
</dbReference>
<feature type="modified residue" description="4-aspartylphosphate" evidence="6">
    <location>
        <position position="685"/>
    </location>
</feature>
<keyword evidence="5" id="KW-0418">Kinase</keyword>
<dbReference type="SUPFAM" id="SSF52172">
    <property type="entry name" value="CheY-like"/>
    <property type="match status" value="1"/>
</dbReference>
<dbReference type="Proteomes" id="UP001317822">
    <property type="component" value="Chromosome"/>
</dbReference>
<dbReference type="GO" id="GO:0005524">
    <property type="term" value="F:ATP binding"/>
    <property type="evidence" value="ECO:0007669"/>
    <property type="project" value="UniProtKB-KW"/>
</dbReference>
<proteinExistence type="predicted"/>
<protein>
    <recommendedName>
        <fullName evidence="2">histidine kinase</fullName>
        <ecNumber evidence="2">2.7.13.3</ecNumber>
    </recommendedName>
</protein>
<evidence type="ECO:0000256" key="2">
    <source>
        <dbReference type="ARBA" id="ARBA00012438"/>
    </source>
</evidence>
<dbReference type="InterPro" id="IPR003594">
    <property type="entry name" value="HATPase_dom"/>
</dbReference>
<dbReference type="SUPFAM" id="SSF55874">
    <property type="entry name" value="ATPase domain of HSP90 chaperone/DNA topoisomerase II/histidine kinase"/>
    <property type="match status" value="1"/>
</dbReference>
<name>A0ABN6UMS4_9GAMM</name>
<dbReference type="Gene3D" id="3.30.565.10">
    <property type="entry name" value="Histidine kinase-like ATPase, C-terminal domain"/>
    <property type="match status" value="1"/>
</dbReference>
<evidence type="ECO:0000259" key="7">
    <source>
        <dbReference type="PROSITE" id="PS50109"/>
    </source>
</evidence>
<dbReference type="SMART" id="SM00387">
    <property type="entry name" value="HATPase_c"/>
    <property type="match status" value="1"/>
</dbReference>
<reference evidence="9 10" key="1">
    <citation type="journal article" date="2023" name="Int. J. Syst. Evol. Microbiol.">
        <title>Physiological and genomic analyses of cobalamin (vitamin B12)-auxotrophy of Lysobacter auxotrophicus sp. nov., a methionine-auxotrophic chitinolytic bacterium isolated from chitin-treated soil.</title>
        <authorList>
            <person name="Saito A."/>
            <person name="Dohra H."/>
            <person name="Hamada M."/>
            <person name="Moriuchi R."/>
            <person name="Kotsuchibashi Y."/>
            <person name="Mori K."/>
        </authorList>
    </citation>
    <scope>NUCLEOTIDE SEQUENCE [LARGE SCALE GENOMIC DNA]</scope>
    <source>
        <strain evidence="9 10">5-21a</strain>
    </source>
</reference>
<evidence type="ECO:0000256" key="4">
    <source>
        <dbReference type="ARBA" id="ARBA00022679"/>
    </source>
</evidence>
<gene>
    <name evidence="9" type="ORF">LA521A_29090</name>
</gene>
<evidence type="ECO:0000313" key="9">
    <source>
        <dbReference type="EMBL" id="BDU17708.1"/>
    </source>
</evidence>
<keyword evidence="9" id="KW-0067">ATP-binding</keyword>
<sequence length="761" mass="81911">MSNPSGQPQVAPTPPLTPVVSDAAPLTATQLADTVLLHQISAELINQEDGDVIYRKLVDAAMAIMRSEFGSLQVLETGAHGPQLRLMVARGFPEEAERFWSLVRSDSSCACGAALRKGGRVMSSDILADAVASDEDLAMYRRVGMVAVQCTPLLTRSGRLLGMLATHWRSGYEPSADQFRLFDILVRQAADLLERSQTDAQLREREAWMAGQKEAMQAAMDGAPLAVSLGVLVRTATEQLDDGVRAAFYLSDAQGETLNHIVGMGDAYAEAVNGLRIGPESLACGIATATGEPVLTADVREDPRWEPWLWLAERFGYRACWSFPIHTAAGTFVGTFALYWPTPCEATPRHIELVGRVTQTAAIIISRDIEATARRRTAAALRESEAALRDAARRKDEFLAMLAHELRNPIAAIRNASYLLLNSPDALATARCSALIDRQVTLLTDLVNDLLDVSRITRGLITLRQEPCDLQSIVDNALASLQPMIAGKCHELEFAATAQPVQVLGDAGRLEQIALNLVGNAVKYTDPGGRIRVEGGDAELRVSDNGIGMSPDVAGRVFDLFAQAERGLARSQGGLGVGLTIVRQLVELHGGTVRAHSSGPGEGSEFVVRLPLVSRDAVHDDAPSEPAHAGALAARRILVVDDREDYADSLAALLDIQGAQVRTARNGAGALDLVARWRPDIVLLDLGLPDIDGFEVARRIRLAPGGDAVHLVAISGYGQPDDVQHARDAGFDRHFIKPVDIPDLMQWLQASARTRSNAAVS</sequence>
<dbReference type="InterPro" id="IPR003661">
    <property type="entry name" value="HisK_dim/P_dom"/>
</dbReference>
<organism evidence="9 10">
    <name type="scientific">Lysobacter auxotrophicus</name>
    <dbReference type="NCBI Taxonomy" id="2992573"/>
    <lineage>
        <taxon>Bacteria</taxon>
        <taxon>Pseudomonadati</taxon>
        <taxon>Pseudomonadota</taxon>
        <taxon>Gammaproteobacteria</taxon>
        <taxon>Lysobacterales</taxon>
        <taxon>Lysobacteraceae</taxon>
        <taxon>Lysobacter</taxon>
    </lineage>
</organism>
<dbReference type="RefSeq" id="WP_281779621.1">
    <property type="nucleotide sequence ID" value="NZ_AP027041.1"/>
</dbReference>
<dbReference type="InterPro" id="IPR004358">
    <property type="entry name" value="Sig_transdc_His_kin-like_C"/>
</dbReference>
<dbReference type="EMBL" id="AP027041">
    <property type="protein sequence ID" value="BDU17708.1"/>
    <property type="molecule type" value="Genomic_DNA"/>
</dbReference>
<dbReference type="SUPFAM" id="SSF47384">
    <property type="entry name" value="Homodimeric domain of signal transducing histidine kinase"/>
    <property type="match status" value="1"/>
</dbReference>
<feature type="domain" description="Response regulatory" evidence="8">
    <location>
        <begin position="636"/>
        <end position="752"/>
    </location>
</feature>
<dbReference type="Gene3D" id="1.10.287.130">
    <property type="match status" value="1"/>
</dbReference>
<dbReference type="EC" id="2.7.13.3" evidence="2"/>
<dbReference type="Pfam" id="PF00512">
    <property type="entry name" value="HisKA"/>
    <property type="match status" value="1"/>
</dbReference>
<evidence type="ECO:0000256" key="1">
    <source>
        <dbReference type="ARBA" id="ARBA00000085"/>
    </source>
</evidence>
<dbReference type="CDD" id="cd17580">
    <property type="entry name" value="REC_2_DhkD-like"/>
    <property type="match status" value="1"/>
</dbReference>
<dbReference type="PANTHER" id="PTHR43047:SF72">
    <property type="entry name" value="OSMOSENSING HISTIDINE PROTEIN KINASE SLN1"/>
    <property type="match status" value="1"/>
</dbReference>
<dbReference type="InterPro" id="IPR005467">
    <property type="entry name" value="His_kinase_dom"/>
</dbReference>
<evidence type="ECO:0000313" key="10">
    <source>
        <dbReference type="Proteomes" id="UP001317822"/>
    </source>
</evidence>
<dbReference type="PROSITE" id="PS50110">
    <property type="entry name" value="RESPONSE_REGULATORY"/>
    <property type="match status" value="1"/>
</dbReference>
<feature type="domain" description="Histidine kinase" evidence="7">
    <location>
        <begin position="401"/>
        <end position="614"/>
    </location>
</feature>
<dbReference type="InterPro" id="IPR036097">
    <property type="entry name" value="HisK_dim/P_sf"/>
</dbReference>
<dbReference type="InterPro" id="IPR029016">
    <property type="entry name" value="GAF-like_dom_sf"/>
</dbReference>
<dbReference type="InterPro" id="IPR011006">
    <property type="entry name" value="CheY-like_superfamily"/>
</dbReference>
<accession>A0ABN6UMS4</accession>
<dbReference type="Gene3D" id="3.40.50.2300">
    <property type="match status" value="1"/>
</dbReference>
<dbReference type="InterPro" id="IPR036890">
    <property type="entry name" value="HATPase_C_sf"/>
</dbReference>
<dbReference type="Pfam" id="PF00072">
    <property type="entry name" value="Response_reg"/>
    <property type="match status" value="1"/>
</dbReference>
<keyword evidence="4" id="KW-0808">Transferase</keyword>